<dbReference type="AlphaFoldDB" id="A0A5J5CIZ8"/>
<dbReference type="PANTHER" id="PTHR21166">
    <property type="entry name" value="CELL DIVISION CONTROL PROTEIN 24 OB DOMAIN-CONTAINING PROTEIN-RELATED"/>
    <property type="match status" value="1"/>
</dbReference>
<feature type="domain" description="MEIOB-like N-terminal" evidence="4">
    <location>
        <begin position="14"/>
        <end position="150"/>
    </location>
</feature>
<sequence length="472" mass="51867">MSAHCRCPCNIFQKVAGIVIGKTDVRSFPDRKNIGEDRFTFSFTIKDSPDFFINVTSWGNDGYINGLSSSFSTGDCVIVENPLVTNKDPEKGDKFCPTTPSVKGLAGSKACICCLSLYRLLVTEAHSQVSLCADMDTIDRLLPLIHLPVKDCADFYSLADIVANGQSLDGTMINILAAVKSIGALKPFTTSDSRKGQRMEVKLFDDSVSSFPLVCWDREAIQLVQTLIPKETVLFIADAKISFDSFRNGMTASVNSKTIITVNPDTREASLLFSYAKEASESGALDQDEKPEDMPVDAIIDVYTVSQVKQKVQQNPEVFFGITYSFISKLDLDSSVSKVIKTRCSRCKFQVTEDKQSCTNLLCPGRDQALASSTGFDLLVDITDHTGTLHSCSLKSPVAEQTLGCSTEEFTSLTDDERTAMKWKFLLERCKIHVKILPSTKMRTGVRGLILACSVADPGEVKQHMSALLQRL</sequence>
<organism evidence="5 6">
    <name type="scientific">Etheostoma spectabile</name>
    <name type="common">orangethroat darter</name>
    <dbReference type="NCBI Taxonomy" id="54343"/>
    <lineage>
        <taxon>Eukaryota</taxon>
        <taxon>Metazoa</taxon>
        <taxon>Chordata</taxon>
        <taxon>Craniata</taxon>
        <taxon>Vertebrata</taxon>
        <taxon>Euteleostomi</taxon>
        <taxon>Actinopterygii</taxon>
        <taxon>Neopterygii</taxon>
        <taxon>Teleostei</taxon>
        <taxon>Neoteleostei</taxon>
        <taxon>Acanthomorphata</taxon>
        <taxon>Eupercaria</taxon>
        <taxon>Perciformes</taxon>
        <taxon>Percoidei</taxon>
        <taxon>Percidae</taxon>
        <taxon>Etheostomatinae</taxon>
        <taxon>Etheostoma</taxon>
    </lineage>
</organism>
<comment type="similarity">
    <text evidence="3">Belongs to the MEIOB family.</text>
</comment>
<dbReference type="SUPFAM" id="SSF50249">
    <property type="entry name" value="Nucleic acid-binding proteins"/>
    <property type="match status" value="2"/>
</dbReference>
<dbReference type="InterPro" id="IPR056880">
    <property type="entry name" value="OB_MEIOB_N"/>
</dbReference>
<dbReference type="FunFam" id="2.40.50.140:FF:000171">
    <property type="entry name" value="meiosis-specific with OB domain-containing protein isoform X1"/>
    <property type="match status" value="1"/>
</dbReference>
<dbReference type="GO" id="GO:0008310">
    <property type="term" value="F:single-stranded DNA 3'-5' DNA exonuclease activity"/>
    <property type="evidence" value="ECO:0007669"/>
    <property type="project" value="TreeGrafter"/>
</dbReference>
<evidence type="ECO:0000259" key="4">
    <source>
        <dbReference type="Pfam" id="PF24903"/>
    </source>
</evidence>
<protein>
    <recommendedName>
        <fullName evidence="4">MEIOB-like N-terminal domain-containing protein</fullName>
    </recommendedName>
</protein>
<comment type="caution">
    <text evidence="5">The sequence shown here is derived from an EMBL/GenBank/DDBJ whole genome shotgun (WGS) entry which is preliminary data.</text>
</comment>
<dbReference type="GO" id="GO:0003697">
    <property type="term" value="F:single-stranded DNA binding"/>
    <property type="evidence" value="ECO:0007669"/>
    <property type="project" value="TreeGrafter"/>
</dbReference>
<gene>
    <name evidence="5" type="ORF">FQN60_003385</name>
</gene>
<keyword evidence="6" id="KW-1185">Reference proteome</keyword>
<evidence type="ECO:0000256" key="3">
    <source>
        <dbReference type="ARBA" id="ARBA00038329"/>
    </source>
</evidence>
<keyword evidence="2" id="KW-0469">Meiosis</keyword>
<name>A0A5J5CIZ8_9PERO</name>
<evidence type="ECO:0000256" key="1">
    <source>
        <dbReference type="ARBA" id="ARBA00023125"/>
    </source>
</evidence>
<proteinExistence type="inferred from homology"/>
<dbReference type="EMBL" id="VOFY01000021">
    <property type="protein sequence ID" value="KAA8581804.1"/>
    <property type="molecule type" value="Genomic_DNA"/>
</dbReference>
<evidence type="ECO:0000313" key="6">
    <source>
        <dbReference type="Proteomes" id="UP000327493"/>
    </source>
</evidence>
<evidence type="ECO:0000256" key="2">
    <source>
        <dbReference type="ARBA" id="ARBA00023254"/>
    </source>
</evidence>
<dbReference type="Pfam" id="PF24903">
    <property type="entry name" value="OB_MEIOB_N"/>
    <property type="match status" value="1"/>
</dbReference>
<dbReference type="PANTHER" id="PTHR21166:SF2">
    <property type="entry name" value="CELL DIVISION CONTROL PROTEIN 24 OB DOMAIN-CONTAINING PROTEIN-RELATED"/>
    <property type="match status" value="1"/>
</dbReference>
<dbReference type="FunFam" id="2.40.50.140:FF:000239">
    <property type="entry name" value="Meiosis specific with OB domains"/>
    <property type="match status" value="1"/>
</dbReference>
<dbReference type="InterPro" id="IPR052469">
    <property type="entry name" value="MEIOB"/>
</dbReference>
<dbReference type="GO" id="GO:0000712">
    <property type="term" value="P:resolution of meiotic recombination intermediates"/>
    <property type="evidence" value="ECO:0007669"/>
    <property type="project" value="TreeGrafter"/>
</dbReference>
<evidence type="ECO:0000313" key="5">
    <source>
        <dbReference type="EMBL" id="KAA8581804.1"/>
    </source>
</evidence>
<dbReference type="Proteomes" id="UP000327493">
    <property type="component" value="Chromosome 21"/>
</dbReference>
<dbReference type="InterPro" id="IPR012340">
    <property type="entry name" value="NA-bd_OB-fold"/>
</dbReference>
<accession>A0A5J5CIZ8</accession>
<dbReference type="Gene3D" id="2.40.50.140">
    <property type="entry name" value="Nucleic acid-binding proteins"/>
    <property type="match status" value="2"/>
</dbReference>
<keyword evidence="1" id="KW-0238">DNA-binding</keyword>
<reference evidence="5 6" key="1">
    <citation type="submission" date="2019-08" db="EMBL/GenBank/DDBJ databases">
        <title>A chromosome-level genome assembly, high-density linkage maps, and genome scans reveal the genomic architecture of hybrid incompatibilities underlying speciation via character displacement in darters (Percidae: Etheostominae).</title>
        <authorList>
            <person name="Moran R.L."/>
            <person name="Catchen J.M."/>
            <person name="Fuller R.C."/>
        </authorList>
    </citation>
    <scope>NUCLEOTIDE SEQUENCE [LARGE SCALE GENOMIC DNA]</scope>
    <source>
        <strain evidence="5">EspeVRDwgs_2016</strain>
        <tissue evidence="5">Muscle</tissue>
    </source>
</reference>